<organism evidence="1 2">
    <name type="scientific">Phocaeicola sartorii</name>
    <dbReference type="NCBI Taxonomy" id="671267"/>
    <lineage>
        <taxon>Bacteria</taxon>
        <taxon>Pseudomonadati</taxon>
        <taxon>Bacteroidota</taxon>
        <taxon>Bacteroidia</taxon>
        <taxon>Bacteroidales</taxon>
        <taxon>Bacteroidaceae</taxon>
        <taxon>Phocaeicola</taxon>
    </lineage>
</organism>
<dbReference type="Proteomes" id="UP000014200">
    <property type="component" value="Unassembled WGS sequence"/>
</dbReference>
<reference evidence="1 2" key="1">
    <citation type="submission" date="2013-04" db="EMBL/GenBank/DDBJ databases">
        <title>The Genome Sequence of Bacteroides massiliensis dnLKV3.</title>
        <authorList>
            <consortium name="The Broad Institute Genomics Platform"/>
            <consortium name="The Broad Institute Genome Sequencing Center for Infectious Disease"/>
            <person name="Earl A."/>
            <person name="Xavier R."/>
            <person name="Kuhn K."/>
            <person name="Stappenbeck T."/>
            <person name="Walker B."/>
            <person name="Young S."/>
            <person name="Zeng Q."/>
            <person name="Gargeya S."/>
            <person name="Fitzgerald M."/>
            <person name="Haas B."/>
            <person name="Abouelleil A."/>
            <person name="Allen A.W."/>
            <person name="Alvarado L."/>
            <person name="Arachchi H.M."/>
            <person name="Berlin A.M."/>
            <person name="Chapman S.B."/>
            <person name="Gainer-Dewar J."/>
            <person name="Goldberg J."/>
            <person name="Griggs A."/>
            <person name="Gujja S."/>
            <person name="Hansen M."/>
            <person name="Howarth C."/>
            <person name="Imamovic A."/>
            <person name="Ireland A."/>
            <person name="Larimer J."/>
            <person name="McCowan C."/>
            <person name="Murphy C."/>
            <person name="Pearson M."/>
            <person name="Poon T.W."/>
            <person name="Priest M."/>
            <person name="Roberts A."/>
            <person name="Saif S."/>
            <person name="Shea T."/>
            <person name="Sisk P."/>
            <person name="Sykes S."/>
            <person name="Wortman J."/>
            <person name="Nusbaum C."/>
            <person name="Birren B."/>
        </authorList>
    </citation>
    <scope>NUCLEOTIDE SEQUENCE [LARGE SCALE GENOMIC DNA]</scope>
    <source>
        <strain evidence="2">dnLKV3</strain>
    </source>
</reference>
<dbReference type="EMBL" id="ASSP01000005">
    <property type="protein sequence ID" value="EOS15145.1"/>
    <property type="molecule type" value="Genomic_DNA"/>
</dbReference>
<keyword evidence="2" id="KW-1185">Reference proteome</keyword>
<protein>
    <submittedName>
        <fullName evidence="1">Uncharacterized protein</fullName>
    </submittedName>
</protein>
<gene>
    <name evidence="1" type="ORF">C802_00479</name>
</gene>
<dbReference type="PATRIC" id="fig|1235788.3.peg.475"/>
<comment type="caution">
    <text evidence="1">The sequence shown here is derived from an EMBL/GenBank/DDBJ whole genome shotgun (WGS) entry which is preliminary data.</text>
</comment>
<sequence>MNAHTNKEFQSVSSGWNYSSVGLKLQFRQSCNFGSVGLKLKFYLFVTLVLTGRNRSPVRLQLVFCPSVGSVLSVQFPGYACPYPPPFPGVWSSSASCIFSFLRLFWGKKRVKSGGSSPFYHIKRCATTTHQDALSIVVSVGRVVVVAAVLQNFVVDGEWRSPEIFANIHARTWTIYRATEPKSQQLWMRLPCLYLPDRIKGTNLDLLRNG</sequence>
<name>R9ICB2_9BACT</name>
<evidence type="ECO:0000313" key="2">
    <source>
        <dbReference type="Proteomes" id="UP000014200"/>
    </source>
</evidence>
<dbReference type="AlphaFoldDB" id="R9ICB2"/>
<accession>R9ICB2</accession>
<dbReference type="HOGENOM" id="CLU_1308077_0_0_10"/>
<proteinExistence type="predicted"/>
<evidence type="ECO:0000313" key="1">
    <source>
        <dbReference type="EMBL" id="EOS15145.1"/>
    </source>
</evidence>